<evidence type="ECO:0000313" key="3">
    <source>
        <dbReference type="WBParaSite" id="SSLN_0001804301-mRNA-1"/>
    </source>
</evidence>
<dbReference type="PANTHER" id="PTHR38681">
    <property type="entry name" value="RETROVIRUS-RELATED POL POLYPROTEIN FROM TRANSPOSON 412-LIKE PROTEIN-RELATED"/>
    <property type="match status" value="1"/>
</dbReference>
<organism evidence="3">
    <name type="scientific">Schistocephalus solidus</name>
    <name type="common">Tapeworm</name>
    <dbReference type="NCBI Taxonomy" id="70667"/>
    <lineage>
        <taxon>Eukaryota</taxon>
        <taxon>Metazoa</taxon>
        <taxon>Spiralia</taxon>
        <taxon>Lophotrochozoa</taxon>
        <taxon>Platyhelminthes</taxon>
        <taxon>Cestoda</taxon>
        <taxon>Eucestoda</taxon>
        <taxon>Diphyllobothriidea</taxon>
        <taxon>Diphyllobothriidae</taxon>
        <taxon>Schistocephalus</taxon>
    </lineage>
</organism>
<evidence type="ECO:0000313" key="1">
    <source>
        <dbReference type="EMBL" id="VDM03768.1"/>
    </source>
</evidence>
<reference evidence="1 2" key="2">
    <citation type="submission" date="2018-11" db="EMBL/GenBank/DDBJ databases">
        <authorList>
            <consortium name="Pathogen Informatics"/>
        </authorList>
    </citation>
    <scope>NUCLEOTIDE SEQUENCE [LARGE SCALE GENOMIC DNA]</scope>
    <source>
        <strain evidence="1 2">NST_G2</strain>
    </source>
</reference>
<keyword evidence="2" id="KW-1185">Reference proteome</keyword>
<protein>
    <submittedName>
        <fullName evidence="1 3">Uncharacterized protein</fullName>
    </submittedName>
</protein>
<dbReference type="OrthoDB" id="775972at2759"/>
<proteinExistence type="predicted"/>
<dbReference type="WBParaSite" id="SSLN_0001804301-mRNA-1">
    <property type="protein sequence ID" value="SSLN_0001804301-mRNA-1"/>
    <property type="gene ID" value="SSLN_0001804301"/>
</dbReference>
<accession>A0A183TLN4</accession>
<dbReference type="AlphaFoldDB" id="A0A183TLN4"/>
<evidence type="ECO:0000313" key="2">
    <source>
        <dbReference type="Proteomes" id="UP000275846"/>
    </source>
</evidence>
<gene>
    <name evidence="1" type="ORF">SSLN_LOCUS17382</name>
</gene>
<reference evidence="3" key="1">
    <citation type="submission" date="2016-06" db="UniProtKB">
        <authorList>
            <consortium name="WormBaseParasite"/>
        </authorList>
    </citation>
    <scope>IDENTIFICATION</scope>
</reference>
<sequence>MRTLSLAPPRSYISSSYIEKDLVTCSHVYLLCDRVHRPLELPYDGPFRIIAHGTQTFRIHRRSCEEVVSVDRIKAAVPGPLPEKPCGPLHPAASPHRSSIPMSCMIRFPPGRNNQLPPHPAPTLHP</sequence>
<dbReference type="STRING" id="70667.A0A183TLN4"/>
<dbReference type="EMBL" id="UYSU01042428">
    <property type="protein sequence ID" value="VDM03768.1"/>
    <property type="molecule type" value="Genomic_DNA"/>
</dbReference>
<dbReference type="Proteomes" id="UP000275846">
    <property type="component" value="Unassembled WGS sequence"/>
</dbReference>
<dbReference type="PANTHER" id="PTHR38681:SF1">
    <property type="entry name" value="RETROVIRUS-RELATED POL POLYPROTEIN FROM TRANSPOSON 412-LIKE PROTEIN"/>
    <property type="match status" value="1"/>
</dbReference>
<name>A0A183TLN4_SCHSO</name>